<keyword evidence="2" id="KW-0732">Signal</keyword>
<protein>
    <submittedName>
        <fullName evidence="6">Extracellular solute-binding protein</fullName>
    </submittedName>
</protein>
<evidence type="ECO:0000313" key="6">
    <source>
        <dbReference type="EMBL" id="RHE37132.1"/>
    </source>
</evidence>
<keyword evidence="4" id="KW-0564">Palmitate</keyword>
<name>A0A414J0Y8_9FIRM</name>
<keyword evidence="5" id="KW-0449">Lipoprotein</keyword>
<keyword evidence="1" id="KW-1003">Cell membrane</keyword>
<dbReference type="InterPro" id="IPR006059">
    <property type="entry name" value="SBP"/>
</dbReference>
<dbReference type="Proteomes" id="UP000283745">
    <property type="component" value="Unassembled WGS sequence"/>
</dbReference>
<evidence type="ECO:0000256" key="4">
    <source>
        <dbReference type="ARBA" id="ARBA00023139"/>
    </source>
</evidence>
<dbReference type="SUPFAM" id="SSF53850">
    <property type="entry name" value="Periplasmic binding protein-like II"/>
    <property type="match status" value="1"/>
</dbReference>
<dbReference type="EMBL" id="QSKF01000016">
    <property type="protein sequence ID" value="RHE37132.1"/>
    <property type="molecule type" value="Genomic_DNA"/>
</dbReference>
<comment type="caution">
    <text evidence="6">The sequence shown here is derived from an EMBL/GenBank/DDBJ whole genome shotgun (WGS) entry which is preliminary data.</text>
</comment>
<dbReference type="Gene3D" id="3.40.190.10">
    <property type="entry name" value="Periplasmic binding protein-like II"/>
    <property type="match status" value="1"/>
</dbReference>
<organism evidence="6 7">
    <name type="scientific">Blautia obeum</name>
    <dbReference type="NCBI Taxonomy" id="40520"/>
    <lineage>
        <taxon>Bacteria</taxon>
        <taxon>Bacillati</taxon>
        <taxon>Bacillota</taxon>
        <taxon>Clostridia</taxon>
        <taxon>Lachnospirales</taxon>
        <taxon>Lachnospiraceae</taxon>
        <taxon>Blautia</taxon>
    </lineage>
</organism>
<evidence type="ECO:0000313" key="7">
    <source>
        <dbReference type="Proteomes" id="UP000283745"/>
    </source>
</evidence>
<dbReference type="Pfam" id="PF01547">
    <property type="entry name" value="SBP_bac_1"/>
    <property type="match status" value="1"/>
</dbReference>
<evidence type="ECO:0000256" key="1">
    <source>
        <dbReference type="ARBA" id="ARBA00022475"/>
    </source>
</evidence>
<evidence type="ECO:0000256" key="3">
    <source>
        <dbReference type="ARBA" id="ARBA00023136"/>
    </source>
</evidence>
<evidence type="ECO:0000256" key="2">
    <source>
        <dbReference type="ARBA" id="ARBA00022729"/>
    </source>
</evidence>
<dbReference type="PANTHER" id="PTHR43649">
    <property type="entry name" value="ARABINOSE-BINDING PROTEIN-RELATED"/>
    <property type="match status" value="1"/>
</dbReference>
<gene>
    <name evidence="6" type="ORF">DW740_15905</name>
</gene>
<dbReference type="InterPro" id="IPR050490">
    <property type="entry name" value="Bact_solute-bd_prot1"/>
</dbReference>
<keyword evidence="3" id="KW-0472">Membrane</keyword>
<accession>A0A414J0Y8</accession>
<evidence type="ECO:0000256" key="5">
    <source>
        <dbReference type="ARBA" id="ARBA00023288"/>
    </source>
</evidence>
<dbReference type="PANTHER" id="PTHR43649:SF33">
    <property type="entry name" value="POLYGALACTURONAN_RHAMNOGALACTURONAN-BINDING PROTEIN YTCQ"/>
    <property type="match status" value="1"/>
</dbReference>
<dbReference type="AlphaFoldDB" id="A0A414J0Y8"/>
<reference evidence="6 7" key="1">
    <citation type="submission" date="2018-08" db="EMBL/GenBank/DDBJ databases">
        <title>A genome reference for cultivated species of the human gut microbiota.</title>
        <authorList>
            <person name="Zou Y."/>
            <person name="Xue W."/>
            <person name="Luo G."/>
        </authorList>
    </citation>
    <scope>NUCLEOTIDE SEQUENCE [LARGE SCALE GENOMIC DNA]</scope>
    <source>
        <strain evidence="6 7">AM28-23</strain>
    </source>
</reference>
<sequence>MKNCKKQTKLIRLNCCKRQNAQKRLTLSYVKCIIVYRKCFFKTKMNRFTFETLSITHIFRRVFMKANKVLAMTLAMAMTAGMLAGCGSSEKEVKETKKVEDSASEGEQITLNYWTWFPSKDQIQETVDAFEKENPDIKINMTVMESKAFQEKVPLALSTEEDIDVIGVQPSAFAEEVQDYLANLDELMPEAAGEDWKDAYSEKCLEQGNQLTGGDTKMLVLTNSGSMVGFYNAALLKEIGAEVPKTFEEYKAVAEAFKEKYPDKYVSVFAGKDSWVVDEMMLTVLGQQGDYYNKWRYDGEPVDSEEFKEAINGLKKYFDEGIFSADVLDLDYASATEEFTNGDALVYYMGSWEAPLLSKTLRDKNGIELENVGAMALPTAEDDGQLTVRSYIDSGIGVVDYSEKKEAAAKFVAYMTLGDGADIFGKQLTGTSAKKDFAVDESLFDTEESKAGWDTIVDLINTATADRNNVSGYSDVEGAAVQSVLNGSVSTESALEDLQKEWTSGKY</sequence>
<proteinExistence type="predicted"/>